<organism evidence="2 3">
    <name type="scientific">Crenichthys baileyi</name>
    <name type="common">White River springfish</name>
    <dbReference type="NCBI Taxonomy" id="28760"/>
    <lineage>
        <taxon>Eukaryota</taxon>
        <taxon>Metazoa</taxon>
        <taxon>Chordata</taxon>
        <taxon>Craniata</taxon>
        <taxon>Vertebrata</taxon>
        <taxon>Euteleostomi</taxon>
        <taxon>Actinopterygii</taxon>
        <taxon>Neopterygii</taxon>
        <taxon>Teleostei</taxon>
        <taxon>Neoteleostei</taxon>
        <taxon>Acanthomorphata</taxon>
        <taxon>Ovalentaria</taxon>
        <taxon>Atherinomorphae</taxon>
        <taxon>Cyprinodontiformes</taxon>
        <taxon>Goodeidae</taxon>
        <taxon>Crenichthys</taxon>
    </lineage>
</organism>
<gene>
    <name evidence="2" type="ORF">CRENBAI_007736</name>
</gene>
<feature type="compositionally biased region" description="Polar residues" evidence="1">
    <location>
        <begin position="103"/>
        <end position="119"/>
    </location>
</feature>
<evidence type="ECO:0000313" key="2">
    <source>
        <dbReference type="EMBL" id="KAK5609931.1"/>
    </source>
</evidence>
<proteinExistence type="predicted"/>
<keyword evidence="3" id="KW-1185">Reference proteome</keyword>
<name>A0AAV9RLS6_9TELE</name>
<reference evidence="2 3" key="1">
    <citation type="submission" date="2021-06" db="EMBL/GenBank/DDBJ databases">
        <authorList>
            <person name="Palmer J.M."/>
        </authorList>
    </citation>
    <scope>NUCLEOTIDE SEQUENCE [LARGE SCALE GENOMIC DNA]</scope>
    <source>
        <strain evidence="2 3">MEX-2019</strain>
        <tissue evidence="2">Muscle</tissue>
    </source>
</reference>
<evidence type="ECO:0000256" key="1">
    <source>
        <dbReference type="SAM" id="MobiDB-lite"/>
    </source>
</evidence>
<dbReference type="EMBL" id="JAHHUM010001731">
    <property type="protein sequence ID" value="KAK5609931.1"/>
    <property type="molecule type" value="Genomic_DNA"/>
</dbReference>
<evidence type="ECO:0000313" key="3">
    <source>
        <dbReference type="Proteomes" id="UP001311232"/>
    </source>
</evidence>
<dbReference type="Proteomes" id="UP001311232">
    <property type="component" value="Unassembled WGS sequence"/>
</dbReference>
<accession>A0AAV9RLS6</accession>
<feature type="region of interest" description="Disordered" evidence="1">
    <location>
        <begin position="81"/>
        <end position="119"/>
    </location>
</feature>
<sequence length="212" mass="23094">MAGSAVGEELRREGCSTAESKGEGPVGDAMEQKAVETTLKADVKDKGIVSIHEDNSAWARGERFQSQDQASTLRVTVSAENKPGVTSGDLKQQGESIFPLKPRTSSFPSSGTTIDLSSSPNSNIGDDCADIVLNCLFCRFHDMIPILPDYCQRLTNHFWPNYKHVDRTVESSHSDDDDDSCVELDCGCGEHTVLLKQDGECPVGTYSYGFQH</sequence>
<protein>
    <submittedName>
        <fullName evidence="2">Uncharacterized protein</fullName>
    </submittedName>
</protein>
<dbReference type="AlphaFoldDB" id="A0AAV9RLS6"/>
<comment type="caution">
    <text evidence="2">The sequence shown here is derived from an EMBL/GenBank/DDBJ whole genome shotgun (WGS) entry which is preliminary data.</text>
</comment>
<feature type="region of interest" description="Disordered" evidence="1">
    <location>
        <begin position="1"/>
        <end position="31"/>
    </location>
</feature>